<accession>E6U728</accession>
<sequence>MNKRELHRFIQRKAEQYTPDVWNKIEAGRDGRPYADEDVRIQHDRRIRGPLRIALATAAALCVATVLFALAPAQWFSVHETAENRPSSGTSVAPVRHAFELVAFAEPVASGGGGSSQLQNGTVLRPNVDVQIHQVKGLLLIPGFGPKGLAIGGFGVVGVDIQKVLFAADSGMLTDDVQQDRKGRSLLISAELAKAGVLWNPSSEMIDKLIKETSGSEPDRTQIHDTLTVTVTFTDGQTMTKTVAISYAENGMVVARVNG</sequence>
<dbReference type="Proteomes" id="UP000001551">
    <property type="component" value="Chromosome"/>
</dbReference>
<dbReference type="STRING" id="663278.Ethha_2605"/>
<feature type="transmembrane region" description="Helical" evidence="1">
    <location>
        <begin position="53"/>
        <end position="76"/>
    </location>
</feature>
<evidence type="ECO:0000313" key="3">
    <source>
        <dbReference type="Proteomes" id="UP000001551"/>
    </source>
</evidence>
<dbReference type="KEGG" id="eha:Ethha_2605"/>
<name>E6U728_ETHHY</name>
<keyword evidence="1" id="KW-1133">Transmembrane helix</keyword>
<evidence type="ECO:0000313" key="2">
    <source>
        <dbReference type="EMBL" id="ADU28098.1"/>
    </source>
</evidence>
<keyword evidence="1" id="KW-0812">Transmembrane</keyword>
<dbReference type="HOGENOM" id="CLU_1072595_0_0_9"/>
<protein>
    <submittedName>
        <fullName evidence="2">Uncharacterized protein</fullName>
    </submittedName>
</protein>
<reference evidence="2 3" key="1">
    <citation type="submission" date="2010-12" db="EMBL/GenBank/DDBJ databases">
        <title>Complete sequence of Ethanoligenens harbinense YUAN-3.</title>
        <authorList>
            <person name="Lucas S."/>
            <person name="Copeland A."/>
            <person name="Lapidus A."/>
            <person name="Cheng J.-F."/>
            <person name="Bruce D."/>
            <person name="Goodwin L."/>
            <person name="Pitluck S."/>
            <person name="Chertkov O."/>
            <person name="Misra M."/>
            <person name="Detter J.C."/>
            <person name="Han C."/>
            <person name="Tapia R."/>
            <person name="Land M."/>
            <person name="Hauser L."/>
            <person name="Jeffries C."/>
            <person name="Kyrpides N."/>
            <person name="Ivanova N."/>
            <person name="Mikhailova N."/>
            <person name="Wang A."/>
            <person name="Mouttaki H."/>
            <person name="He Z."/>
            <person name="Zhou J."/>
            <person name="Hemme C.L."/>
            <person name="Woyke T."/>
        </authorList>
    </citation>
    <scope>NUCLEOTIDE SEQUENCE [LARGE SCALE GENOMIC DNA]</scope>
    <source>
        <strain evidence="3">DSM 18485 / JCM 12961 / CGMCC 1.5033 / YUAN-3</strain>
    </source>
</reference>
<keyword evidence="1" id="KW-0472">Membrane</keyword>
<keyword evidence="3" id="KW-1185">Reference proteome</keyword>
<dbReference type="RefSeq" id="WP_013486441.1">
    <property type="nucleotide sequence ID" value="NC_014828.1"/>
</dbReference>
<dbReference type="AlphaFoldDB" id="E6U728"/>
<organism evidence="2 3">
    <name type="scientific">Ethanoligenens harbinense (strain DSM 18485 / JCM 12961 / CGMCC 1.5033 / YUAN-3)</name>
    <dbReference type="NCBI Taxonomy" id="663278"/>
    <lineage>
        <taxon>Bacteria</taxon>
        <taxon>Bacillati</taxon>
        <taxon>Bacillota</taxon>
        <taxon>Clostridia</taxon>
        <taxon>Eubacteriales</taxon>
        <taxon>Oscillospiraceae</taxon>
        <taxon>Ethanoligenens</taxon>
    </lineage>
</organism>
<evidence type="ECO:0000256" key="1">
    <source>
        <dbReference type="SAM" id="Phobius"/>
    </source>
</evidence>
<proteinExistence type="predicted"/>
<gene>
    <name evidence="2" type="ordered locus">Ethha_2605</name>
</gene>
<dbReference type="EMBL" id="CP002400">
    <property type="protein sequence ID" value="ADU28098.1"/>
    <property type="molecule type" value="Genomic_DNA"/>
</dbReference>